<dbReference type="InterPro" id="IPR002225">
    <property type="entry name" value="3Beta_OHSteriod_DH/Estase"/>
</dbReference>
<evidence type="ECO:0000256" key="3">
    <source>
        <dbReference type="SAM" id="SignalP"/>
    </source>
</evidence>
<name>A0A8K0TD02_9PEZI</name>
<evidence type="ECO:0000313" key="5">
    <source>
        <dbReference type="EMBL" id="KAH7359324.1"/>
    </source>
</evidence>
<organism evidence="5 6">
    <name type="scientific">Plectosphaerella cucumerina</name>
    <dbReference type="NCBI Taxonomy" id="40658"/>
    <lineage>
        <taxon>Eukaryota</taxon>
        <taxon>Fungi</taxon>
        <taxon>Dikarya</taxon>
        <taxon>Ascomycota</taxon>
        <taxon>Pezizomycotina</taxon>
        <taxon>Sordariomycetes</taxon>
        <taxon>Hypocreomycetidae</taxon>
        <taxon>Glomerellales</taxon>
        <taxon>Plectosphaerellaceae</taxon>
        <taxon>Plectosphaerella</taxon>
    </lineage>
</organism>
<evidence type="ECO:0000256" key="1">
    <source>
        <dbReference type="ARBA" id="ARBA00023002"/>
    </source>
</evidence>
<keyword evidence="3" id="KW-0732">Signal</keyword>
<dbReference type="Proteomes" id="UP000813385">
    <property type="component" value="Unassembled WGS sequence"/>
</dbReference>
<gene>
    <name evidence="5" type="ORF">B0T11DRAFT_300233</name>
</gene>
<accession>A0A8K0TD02</accession>
<dbReference type="GO" id="GO:0000252">
    <property type="term" value="F:3-beta-hydroxysteroid dehydrogenase [NAD(P)+]/C4-decarboxylase activity"/>
    <property type="evidence" value="ECO:0007669"/>
    <property type="project" value="TreeGrafter"/>
</dbReference>
<proteinExistence type="inferred from homology"/>
<comment type="caution">
    <text evidence="5">The sequence shown here is derived from an EMBL/GenBank/DDBJ whole genome shotgun (WGS) entry which is preliminary data.</text>
</comment>
<keyword evidence="6" id="KW-1185">Reference proteome</keyword>
<dbReference type="InterPro" id="IPR036291">
    <property type="entry name" value="NAD(P)-bd_dom_sf"/>
</dbReference>
<dbReference type="PANTHER" id="PTHR10366">
    <property type="entry name" value="NAD DEPENDENT EPIMERASE/DEHYDRATASE"/>
    <property type="match status" value="1"/>
</dbReference>
<feature type="domain" description="3-beta hydroxysteroid dehydrogenase/isomerase" evidence="4">
    <location>
        <begin position="184"/>
        <end position="458"/>
    </location>
</feature>
<reference evidence="5" key="1">
    <citation type="journal article" date="2021" name="Nat. Commun.">
        <title>Genetic determinants of endophytism in the Arabidopsis root mycobiome.</title>
        <authorList>
            <person name="Mesny F."/>
            <person name="Miyauchi S."/>
            <person name="Thiergart T."/>
            <person name="Pickel B."/>
            <person name="Atanasova L."/>
            <person name="Karlsson M."/>
            <person name="Huettel B."/>
            <person name="Barry K.W."/>
            <person name="Haridas S."/>
            <person name="Chen C."/>
            <person name="Bauer D."/>
            <person name="Andreopoulos W."/>
            <person name="Pangilinan J."/>
            <person name="LaButti K."/>
            <person name="Riley R."/>
            <person name="Lipzen A."/>
            <person name="Clum A."/>
            <person name="Drula E."/>
            <person name="Henrissat B."/>
            <person name="Kohler A."/>
            <person name="Grigoriev I.V."/>
            <person name="Martin F.M."/>
            <person name="Hacquard S."/>
        </authorList>
    </citation>
    <scope>NUCLEOTIDE SEQUENCE</scope>
    <source>
        <strain evidence="5">MPI-CAGE-AT-0016</strain>
    </source>
</reference>
<dbReference type="AlphaFoldDB" id="A0A8K0TD02"/>
<protein>
    <submittedName>
        <fullName evidence="5">3-beta hydroxysteroid dehydrogenase/isomerase</fullName>
    </submittedName>
</protein>
<dbReference type="GO" id="GO:0006696">
    <property type="term" value="P:ergosterol biosynthetic process"/>
    <property type="evidence" value="ECO:0007669"/>
    <property type="project" value="TreeGrafter"/>
</dbReference>
<dbReference type="Pfam" id="PF01073">
    <property type="entry name" value="3Beta_HSD"/>
    <property type="match status" value="1"/>
</dbReference>
<evidence type="ECO:0000256" key="2">
    <source>
        <dbReference type="ARBA" id="ARBA00023445"/>
    </source>
</evidence>
<dbReference type="InterPro" id="IPR050425">
    <property type="entry name" value="NAD(P)_dehydrat-like"/>
</dbReference>
<evidence type="ECO:0000313" key="6">
    <source>
        <dbReference type="Proteomes" id="UP000813385"/>
    </source>
</evidence>
<feature type="signal peptide" evidence="3">
    <location>
        <begin position="1"/>
        <end position="18"/>
    </location>
</feature>
<comment type="similarity">
    <text evidence="2">Belongs to the NAD(P)-dependent epimerase/dehydratase family. Dihydroflavonol-4-reductase subfamily.</text>
</comment>
<dbReference type="Gene3D" id="3.40.50.720">
    <property type="entry name" value="NAD(P)-binding Rossmann-like Domain"/>
    <property type="match status" value="1"/>
</dbReference>
<feature type="chain" id="PRO_5035474001" evidence="3">
    <location>
        <begin position="19"/>
        <end position="587"/>
    </location>
</feature>
<dbReference type="SUPFAM" id="SSF51735">
    <property type="entry name" value="NAD(P)-binding Rossmann-fold domains"/>
    <property type="match status" value="1"/>
</dbReference>
<dbReference type="PANTHER" id="PTHR10366:SF447">
    <property type="entry name" value="HYDROXYSTEROID DEHYDROGENASE_ISOMERASE FAMILY PROTEIN, PUTATIVE (AFU_ORTHOLOGUE AFUA_1G06450)-RELATED"/>
    <property type="match status" value="1"/>
</dbReference>
<dbReference type="OrthoDB" id="10058185at2759"/>
<dbReference type="GO" id="GO:0005783">
    <property type="term" value="C:endoplasmic reticulum"/>
    <property type="evidence" value="ECO:0007669"/>
    <property type="project" value="TreeGrafter"/>
</dbReference>
<keyword evidence="1" id="KW-0560">Oxidoreductase</keyword>
<evidence type="ECO:0000259" key="4">
    <source>
        <dbReference type="Pfam" id="PF01073"/>
    </source>
</evidence>
<sequence>MQISAIFAPLLLLGAVQAQTVLRQCAIQGDGGYNVARTHDATSGACSAAGGVLGTTQGGTIARGLACCTVPEANRGTFNDRCRQFSDDRGLRGDREVGQTWGCWGRRGNAIISWAALPALAALVVFGYLCRLNWAMSTVPEDIQREAEKNAWTDAELQKTYDRIVASPLDSLPFLPPKLDRRYVVVGGSGLVGGWLVLQLLAQGHDPSSIRIVDFRPPTRKDLTSGPASAVPFVQADMTSSSSINAAFSHPWPSAVASRPLTVFHTAAVIRPSERSVDTYDRCRVPNLVGTANVLSGARAAGASVFILTSSCSIALRPVSWFSTPPWRAFPDNYVQTMTTDDFFAPIGSHADFFSNYARSKAEAERLVCAADAPGFRTGTIRPGNGVYGSPDDLLLGSTLRLGTIPTFTAPWVQNWVHGANVALAELQLEAALLGPHANAGMAGRPFLVTDPGPPPRFRDSYAALELLANSPVKILYPPPVLMLLMAAAIETWCTVVRRLGLKWEPEPPLYFLQPACFDAAICSIIDDADARKGPAEGGIGYRGAFTTMEGVCQQIADWNRGLAKEGGEVEQKGVLEAIPEPMARKA</sequence>
<dbReference type="EMBL" id="JAGPXD010000004">
    <property type="protein sequence ID" value="KAH7359324.1"/>
    <property type="molecule type" value="Genomic_DNA"/>
</dbReference>